<evidence type="ECO:0000313" key="2">
    <source>
        <dbReference type="Proteomes" id="UP000708208"/>
    </source>
</evidence>
<accession>A0A8J2NZG3</accession>
<proteinExistence type="predicted"/>
<keyword evidence="2" id="KW-1185">Reference proteome</keyword>
<evidence type="ECO:0000313" key="1">
    <source>
        <dbReference type="EMBL" id="CAG7720015.1"/>
    </source>
</evidence>
<dbReference type="Proteomes" id="UP000708208">
    <property type="component" value="Unassembled WGS sequence"/>
</dbReference>
<organism evidence="1 2">
    <name type="scientific">Allacma fusca</name>
    <dbReference type="NCBI Taxonomy" id="39272"/>
    <lineage>
        <taxon>Eukaryota</taxon>
        <taxon>Metazoa</taxon>
        <taxon>Ecdysozoa</taxon>
        <taxon>Arthropoda</taxon>
        <taxon>Hexapoda</taxon>
        <taxon>Collembola</taxon>
        <taxon>Symphypleona</taxon>
        <taxon>Sminthuridae</taxon>
        <taxon>Allacma</taxon>
    </lineage>
</organism>
<gene>
    <name evidence="1" type="ORF">AFUS01_LOCUS9308</name>
</gene>
<feature type="non-terminal residue" evidence="1">
    <location>
        <position position="1"/>
    </location>
</feature>
<protein>
    <submittedName>
        <fullName evidence="1">Uncharacterized protein</fullName>
    </submittedName>
</protein>
<dbReference type="Pfam" id="PF05380">
    <property type="entry name" value="Peptidase_A17"/>
    <property type="match status" value="1"/>
</dbReference>
<reference evidence="1" key="1">
    <citation type="submission" date="2021-06" db="EMBL/GenBank/DDBJ databases">
        <authorList>
            <person name="Hodson N. C."/>
            <person name="Mongue J. A."/>
            <person name="Jaron S. K."/>
        </authorList>
    </citation>
    <scope>NUCLEOTIDE SEQUENCE</scope>
</reference>
<comment type="caution">
    <text evidence="1">The sequence shown here is derived from an EMBL/GenBank/DDBJ whole genome shotgun (WGS) entry which is preliminary data.</text>
</comment>
<sequence length="422" mass="48437">MEQRIEAKRLAMEKLQIDEGMENLVEDLDNRVEVPIDEFESSNQENVQRWLISTPQLDKSEDIGAEVCDPVLDHMSSTNARLDKLLSRRILIQEIWIQKIEWRDQITGVLLEMWKKWVTELKKITEVRVPRCFAPATGLAGAKLTLHTFCDASEQAFAAVVYLRIEHTGEVTVAFVAARARVAPLKALSIPRLELQAAVMASRLASSVREQIDLSVDSSHYWSDSRTVLCWIRDDSRKYQQFVSHRIGEILESTEVDQWHWVPTGDNPADEATRNVDDSNFSPMGRWYQGPSFLKLQKCSWPVEKSNVSSNIRTDQLELKKEFVHLATVKSAIVDASRHSTWIKLIRVTAWVQRYVSNFQSKFRGTPKTQGELTGEALMNAQLYWWRLVQETHFPEDLKALKNQSQLPSNSKLKSLSPYLDA</sequence>
<dbReference type="EMBL" id="CAJVCH010066410">
    <property type="protein sequence ID" value="CAG7720015.1"/>
    <property type="molecule type" value="Genomic_DNA"/>
</dbReference>
<dbReference type="AlphaFoldDB" id="A0A8J2NZG3"/>
<dbReference type="PANTHER" id="PTHR47331">
    <property type="entry name" value="PHD-TYPE DOMAIN-CONTAINING PROTEIN"/>
    <property type="match status" value="1"/>
</dbReference>
<dbReference type="OrthoDB" id="5984319at2759"/>
<name>A0A8J2NZG3_9HEXA</name>
<dbReference type="InterPro" id="IPR008042">
    <property type="entry name" value="Retrotrans_Pao"/>
</dbReference>